<dbReference type="EMBL" id="LR796935">
    <property type="protein sequence ID" value="CAB4176112.1"/>
    <property type="molecule type" value="Genomic_DNA"/>
</dbReference>
<sequence length="61" mass="7224">MKTLYQKLHLLLNEIKSIEGLDLKQEKTVYNEEEINAMFKGKIDNETNIEVFIKLNPIPKY</sequence>
<reference evidence="6" key="1">
    <citation type="submission" date="2020-05" db="EMBL/GenBank/DDBJ databases">
        <authorList>
            <person name="Chiriac C."/>
            <person name="Salcher M."/>
            <person name="Ghai R."/>
            <person name="Kavagutti S V."/>
        </authorList>
    </citation>
    <scope>NUCLEOTIDE SEQUENCE</scope>
</reference>
<dbReference type="EMBL" id="LR798374">
    <property type="protein sequence ID" value="CAB5227339.1"/>
    <property type="molecule type" value="Genomic_DNA"/>
</dbReference>
<evidence type="ECO:0000313" key="2">
    <source>
        <dbReference type="EMBL" id="CAB4176112.1"/>
    </source>
</evidence>
<protein>
    <submittedName>
        <fullName evidence="6">Uncharacterized protein</fullName>
    </submittedName>
</protein>
<organism evidence="6">
    <name type="scientific">uncultured Caudovirales phage</name>
    <dbReference type="NCBI Taxonomy" id="2100421"/>
    <lineage>
        <taxon>Viruses</taxon>
        <taxon>Duplodnaviria</taxon>
        <taxon>Heunggongvirae</taxon>
        <taxon>Uroviricota</taxon>
        <taxon>Caudoviricetes</taxon>
        <taxon>Peduoviridae</taxon>
        <taxon>Maltschvirus</taxon>
        <taxon>Maltschvirus maltsch</taxon>
    </lineage>
</organism>
<dbReference type="EMBL" id="LR797362">
    <property type="protein sequence ID" value="CAB4210482.1"/>
    <property type="molecule type" value="Genomic_DNA"/>
</dbReference>
<evidence type="ECO:0000313" key="1">
    <source>
        <dbReference type="EMBL" id="CAB4168874.1"/>
    </source>
</evidence>
<name>A0A6J7XHH8_9CAUD</name>
<evidence type="ECO:0000313" key="6">
    <source>
        <dbReference type="EMBL" id="CAB5227339.1"/>
    </source>
</evidence>
<evidence type="ECO:0000313" key="3">
    <source>
        <dbReference type="EMBL" id="CAB4180921.1"/>
    </source>
</evidence>
<gene>
    <name evidence="3" type="ORF">UFOVP1074_29</name>
    <name evidence="4" type="ORF">UFOVP1310_52</name>
    <name evidence="5" type="ORF">UFOVP1424_20</name>
    <name evidence="6" type="ORF">UFOVP1521_20</name>
    <name evidence="1" type="ORF">UFOVP899_9</name>
    <name evidence="2" type="ORF">UFOVP987_8</name>
</gene>
<proteinExistence type="predicted"/>
<evidence type="ECO:0000313" key="5">
    <source>
        <dbReference type="EMBL" id="CAB4210482.1"/>
    </source>
</evidence>
<accession>A0A6J7XHH8</accession>
<dbReference type="EMBL" id="LR796840">
    <property type="protein sequence ID" value="CAB4168874.1"/>
    <property type="molecule type" value="Genomic_DNA"/>
</dbReference>
<dbReference type="EMBL" id="LR797262">
    <property type="protein sequence ID" value="CAB4198273.1"/>
    <property type="molecule type" value="Genomic_DNA"/>
</dbReference>
<evidence type="ECO:0000313" key="4">
    <source>
        <dbReference type="EMBL" id="CAB4198273.1"/>
    </source>
</evidence>
<dbReference type="EMBL" id="LR797006">
    <property type="protein sequence ID" value="CAB4180921.1"/>
    <property type="molecule type" value="Genomic_DNA"/>
</dbReference>